<evidence type="ECO:0000256" key="2">
    <source>
        <dbReference type="ARBA" id="ARBA00004651"/>
    </source>
</evidence>
<evidence type="ECO:0000256" key="1">
    <source>
        <dbReference type="ARBA" id="ARBA00003552"/>
    </source>
</evidence>
<dbReference type="EMBL" id="LNIZ01000006">
    <property type="protein sequence ID" value="KTF03812.1"/>
    <property type="molecule type" value="Genomic_DNA"/>
</dbReference>
<feature type="transmembrane region" description="Helical" evidence="13">
    <location>
        <begin position="178"/>
        <end position="201"/>
    </location>
</feature>
<organism evidence="16 18">
    <name type="scientific">Trueperella bernardiae</name>
    <dbReference type="NCBI Taxonomy" id="59561"/>
    <lineage>
        <taxon>Bacteria</taxon>
        <taxon>Bacillati</taxon>
        <taxon>Actinomycetota</taxon>
        <taxon>Actinomycetes</taxon>
        <taxon>Actinomycetales</taxon>
        <taxon>Actinomycetaceae</taxon>
        <taxon>Trueperella</taxon>
    </lineage>
</organism>
<reference evidence="17" key="2">
    <citation type="submission" date="2023-05" db="EMBL/GenBank/DDBJ databases">
        <title>Genomic Catalog of Human Bladder Bacteria.</title>
        <authorList>
            <person name="Du J."/>
        </authorList>
    </citation>
    <scope>NUCLEOTIDE SEQUENCE</scope>
    <source>
        <strain evidence="17">UMB1304A</strain>
    </source>
</reference>
<dbReference type="InterPro" id="IPR003838">
    <property type="entry name" value="ABC3_permease_C"/>
</dbReference>
<dbReference type="InterPro" id="IPR040690">
    <property type="entry name" value="FtsX_ECD"/>
</dbReference>
<evidence type="ECO:0000256" key="7">
    <source>
        <dbReference type="ARBA" id="ARBA00022618"/>
    </source>
</evidence>
<evidence type="ECO:0000256" key="4">
    <source>
        <dbReference type="ARBA" id="ARBA00011160"/>
    </source>
</evidence>
<keyword evidence="6 12" id="KW-1003">Cell membrane</keyword>
<proteinExistence type="inferred from homology"/>
<dbReference type="PANTHER" id="PTHR47755">
    <property type="entry name" value="CELL DIVISION PROTEIN FTSX"/>
    <property type="match status" value="1"/>
</dbReference>
<dbReference type="NCBIfam" id="NF038346">
    <property type="entry name" value="FtsX_actino"/>
    <property type="match status" value="1"/>
</dbReference>
<sequence>MRLRFIFSQVFKGLRANFALSASVTLVTFVSLLFVGSAVLLQDQIESAKTAWYDRVEVSAFLCAPDQNTAQCAGGEVTQDQIDAINDFLHSPEMADYVDEVYFETKEEAYKNFREYLKDSVWVDTVDPEQMQASFRVKLVDPQEYDVVRESLEGRPGVDAVIDQREQLEPLFKMLNRFTLIAGSLAGVMIVTALLLIPSTIRLSAMFRRNETEIMRFVGASNSFIQAPFVLEGMLASLVGSLAAVAALWAAVEYFIQDWFAGSWLRIITGHDVLLIAPWLILGAIVVSGFASFLALRRYTRV</sequence>
<accession>A0A0W1KIG4</accession>
<dbReference type="InterPro" id="IPR047929">
    <property type="entry name" value="FtsX_actino"/>
</dbReference>
<dbReference type="GO" id="GO:0005886">
    <property type="term" value="C:plasma membrane"/>
    <property type="evidence" value="ECO:0007669"/>
    <property type="project" value="UniProtKB-SubCell"/>
</dbReference>
<dbReference type="OrthoDB" id="9812531at2"/>
<feature type="transmembrane region" description="Helical" evidence="13">
    <location>
        <begin position="276"/>
        <end position="296"/>
    </location>
</feature>
<feature type="transmembrane region" description="Helical" evidence="13">
    <location>
        <begin position="20"/>
        <end position="41"/>
    </location>
</feature>
<keyword evidence="10 12" id="KW-0472">Membrane</keyword>
<dbReference type="RefSeq" id="WP_062613947.1">
    <property type="nucleotide sequence ID" value="NZ_CALTZF010000015.1"/>
</dbReference>
<evidence type="ECO:0000256" key="12">
    <source>
        <dbReference type="PIRNR" id="PIRNR003097"/>
    </source>
</evidence>
<evidence type="ECO:0000256" key="3">
    <source>
        <dbReference type="ARBA" id="ARBA00007379"/>
    </source>
</evidence>
<comment type="subcellular location">
    <subcellularLocation>
        <location evidence="2">Cell membrane</location>
        <topology evidence="2">Multi-pass membrane protein</topology>
    </subcellularLocation>
</comment>
<evidence type="ECO:0000256" key="8">
    <source>
        <dbReference type="ARBA" id="ARBA00022692"/>
    </source>
</evidence>
<keyword evidence="7 12" id="KW-0132">Cell division</keyword>
<evidence type="ECO:0000256" key="9">
    <source>
        <dbReference type="ARBA" id="ARBA00022989"/>
    </source>
</evidence>
<dbReference type="Pfam" id="PF18075">
    <property type="entry name" value="FtsX_ECD"/>
    <property type="match status" value="1"/>
</dbReference>
<dbReference type="Pfam" id="PF02687">
    <property type="entry name" value="FtsX"/>
    <property type="match status" value="1"/>
</dbReference>
<comment type="function">
    <text evidence="1">Part of the ABC transporter FtsEX involved in cellular division.</text>
</comment>
<evidence type="ECO:0000259" key="14">
    <source>
        <dbReference type="Pfam" id="PF02687"/>
    </source>
</evidence>
<evidence type="ECO:0000259" key="15">
    <source>
        <dbReference type="Pfam" id="PF18075"/>
    </source>
</evidence>
<feature type="domain" description="FtsX extracellular" evidence="15">
    <location>
        <begin position="56"/>
        <end position="161"/>
    </location>
</feature>
<evidence type="ECO:0000256" key="6">
    <source>
        <dbReference type="ARBA" id="ARBA00022475"/>
    </source>
</evidence>
<comment type="caution">
    <text evidence="16">The sequence shown here is derived from an EMBL/GenBank/DDBJ whole genome shotgun (WGS) entry which is preliminary data.</text>
</comment>
<dbReference type="Proteomes" id="UP001225576">
    <property type="component" value="Unassembled WGS sequence"/>
</dbReference>
<dbReference type="PIRSF" id="PIRSF003097">
    <property type="entry name" value="FtsX"/>
    <property type="match status" value="1"/>
</dbReference>
<dbReference type="InterPro" id="IPR004513">
    <property type="entry name" value="FtsX"/>
</dbReference>
<gene>
    <name evidence="16" type="primary">ftsX</name>
    <name evidence="16" type="ORF">AQZ59_01411</name>
    <name evidence="17" type="ORF">QP858_07620</name>
</gene>
<evidence type="ECO:0000256" key="11">
    <source>
        <dbReference type="ARBA" id="ARBA00023306"/>
    </source>
</evidence>
<comment type="similarity">
    <text evidence="3 12">Belongs to the ABC-4 integral membrane protein family. FtsX subfamily.</text>
</comment>
<evidence type="ECO:0000256" key="5">
    <source>
        <dbReference type="ARBA" id="ARBA00021907"/>
    </source>
</evidence>
<keyword evidence="8 13" id="KW-0812">Transmembrane</keyword>
<dbReference type="PANTHER" id="PTHR47755:SF1">
    <property type="entry name" value="CELL DIVISION PROTEIN FTSX"/>
    <property type="match status" value="1"/>
</dbReference>
<feature type="domain" description="ABC3 transporter permease C-terminal" evidence="14">
    <location>
        <begin position="184"/>
        <end position="299"/>
    </location>
</feature>
<comment type="subunit">
    <text evidence="4">Forms a membrane-associated complex with FtsE.</text>
</comment>
<evidence type="ECO:0000256" key="10">
    <source>
        <dbReference type="ARBA" id="ARBA00023136"/>
    </source>
</evidence>
<dbReference type="GO" id="GO:0051301">
    <property type="term" value="P:cell division"/>
    <property type="evidence" value="ECO:0007669"/>
    <property type="project" value="UniProtKB-KW"/>
</dbReference>
<name>A0A0W1KIG4_9ACTO</name>
<reference evidence="16 18" key="1">
    <citation type="submission" date="2015-11" db="EMBL/GenBank/DDBJ databases">
        <title>Draft Genome Sequence of the Type Strain Trueperella bernardiae LCDC 89-0504T, Isolated from Blood Culture.</title>
        <authorList>
            <person name="Bernier A.-M."/>
            <person name="Bernard K."/>
        </authorList>
    </citation>
    <scope>NUCLEOTIDE SEQUENCE [LARGE SCALE GENOMIC DNA]</scope>
    <source>
        <strain evidence="16 18">LCDC 89-0504</strain>
    </source>
</reference>
<dbReference type="STRING" id="59561.AQZ59_01411"/>
<protein>
    <recommendedName>
        <fullName evidence="5 12">Cell division protein FtsX</fullName>
    </recommendedName>
</protein>
<keyword evidence="9 13" id="KW-1133">Transmembrane helix</keyword>
<evidence type="ECO:0000313" key="18">
    <source>
        <dbReference type="Proteomes" id="UP000054404"/>
    </source>
</evidence>
<evidence type="ECO:0000313" key="16">
    <source>
        <dbReference type="EMBL" id="KTF03812.1"/>
    </source>
</evidence>
<dbReference type="Proteomes" id="UP000054404">
    <property type="component" value="Unassembled WGS sequence"/>
</dbReference>
<feature type="transmembrane region" description="Helical" evidence="13">
    <location>
        <begin position="235"/>
        <end position="256"/>
    </location>
</feature>
<dbReference type="EMBL" id="JASPDQ010000019">
    <property type="protein sequence ID" value="MDK8602321.1"/>
    <property type="molecule type" value="Genomic_DNA"/>
</dbReference>
<keyword evidence="18" id="KW-1185">Reference proteome</keyword>
<dbReference type="PATRIC" id="fig|59561.3.peg.1405"/>
<keyword evidence="11 12" id="KW-0131">Cell cycle</keyword>
<dbReference type="AlphaFoldDB" id="A0A0W1KIG4"/>
<dbReference type="Gene3D" id="3.30.70.3040">
    <property type="match status" value="1"/>
</dbReference>
<evidence type="ECO:0000256" key="13">
    <source>
        <dbReference type="SAM" id="Phobius"/>
    </source>
</evidence>
<evidence type="ECO:0000313" key="17">
    <source>
        <dbReference type="EMBL" id="MDK8602321.1"/>
    </source>
</evidence>